<evidence type="ECO:0000313" key="1">
    <source>
        <dbReference type="EMBL" id="SVE61875.1"/>
    </source>
</evidence>
<name>A0A383F0A0_9ZZZZ</name>
<dbReference type="EMBL" id="UINC01229953">
    <property type="protein sequence ID" value="SVE61875.1"/>
    <property type="molecule type" value="Genomic_DNA"/>
</dbReference>
<dbReference type="AlphaFoldDB" id="A0A383F0A0"/>
<sequence>MEYDDFDFRECFSPYLNDDCINIIIKFKYDMEYFEELNNTFYRMLYEKYKKRIEFYQNINLNDVIFHLHTYHFKLIEKYNFHLYIYDDYKICNNLRLKYNDLKSYSNNTLYIHSIQRINNKRILLILDEDYSKLNNMTKISKGFKYYIKRCTNFLYIKINILYIRLCHRT</sequence>
<gene>
    <name evidence="1" type="ORF">METZ01_LOCUS514729</name>
</gene>
<reference evidence="1" key="1">
    <citation type="submission" date="2018-05" db="EMBL/GenBank/DDBJ databases">
        <authorList>
            <person name="Lanie J.A."/>
            <person name="Ng W.-L."/>
            <person name="Kazmierczak K.M."/>
            <person name="Andrzejewski T.M."/>
            <person name="Davidsen T.M."/>
            <person name="Wayne K.J."/>
            <person name="Tettelin H."/>
            <person name="Glass J.I."/>
            <person name="Rusch D."/>
            <person name="Podicherti R."/>
            <person name="Tsui H.-C.T."/>
            <person name="Winkler M.E."/>
        </authorList>
    </citation>
    <scope>NUCLEOTIDE SEQUENCE</scope>
</reference>
<proteinExistence type="predicted"/>
<accession>A0A383F0A0</accession>
<organism evidence="1">
    <name type="scientific">marine metagenome</name>
    <dbReference type="NCBI Taxonomy" id="408172"/>
    <lineage>
        <taxon>unclassified sequences</taxon>
        <taxon>metagenomes</taxon>
        <taxon>ecological metagenomes</taxon>
    </lineage>
</organism>
<protein>
    <submittedName>
        <fullName evidence="1">Uncharacterized protein</fullName>
    </submittedName>
</protein>